<evidence type="ECO:0000313" key="1">
    <source>
        <dbReference type="EMBL" id="KAH7842403.1"/>
    </source>
</evidence>
<accession>A0ACB7XPM5</accession>
<keyword evidence="2" id="KW-1185">Reference proteome</keyword>
<comment type="caution">
    <text evidence="1">The sequence shown here is derived from an EMBL/GenBank/DDBJ whole genome shotgun (WGS) entry which is preliminary data.</text>
</comment>
<name>A0ACB7XPM5_9ERIC</name>
<sequence length="201" mass="21613">MEGSATPTPTRKVMVVADPTRESAAALQYALSHGVVDHDTLILLHVENPNAWKNPFAFFKWPTPSTSSTASALSSSSSFTDGGGGGGGELDFLEAMKHASEIAQPNVRVQVEKVEMEGKEKAAVILNYSTLHSVDIIVIGQKRTLSNAILGQRKNGSVRGLDTAEYLIENSKCTCVAVQKKGQNAGFLLNTKTHKNFWLLA</sequence>
<protein>
    <submittedName>
        <fullName evidence="1">Uncharacterized protein</fullName>
    </submittedName>
</protein>
<dbReference type="EMBL" id="CM037151">
    <property type="protein sequence ID" value="KAH7842403.1"/>
    <property type="molecule type" value="Genomic_DNA"/>
</dbReference>
<dbReference type="Proteomes" id="UP000828048">
    <property type="component" value="Chromosome 1"/>
</dbReference>
<evidence type="ECO:0000313" key="2">
    <source>
        <dbReference type="Proteomes" id="UP000828048"/>
    </source>
</evidence>
<proteinExistence type="predicted"/>
<gene>
    <name evidence="1" type="ORF">Vadar_004943</name>
</gene>
<reference evidence="1 2" key="1">
    <citation type="journal article" date="2021" name="Hortic Res">
        <title>High-quality reference genome and annotation aids understanding of berry development for evergreen blueberry (Vaccinium darrowii).</title>
        <authorList>
            <person name="Yu J."/>
            <person name="Hulse-Kemp A.M."/>
            <person name="Babiker E."/>
            <person name="Staton M."/>
        </authorList>
    </citation>
    <scope>NUCLEOTIDE SEQUENCE [LARGE SCALE GENOMIC DNA]</scope>
    <source>
        <strain evidence="2">cv. NJ 8807/NJ 8810</strain>
        <tissue evidence="1">Young leaf</tissue>
    </source>
</reference>
<organism evidence="1 2">
    <name type="scientific">Vaccinium darrowii</name>
    <dbReference type="NCBI Taxonomy" id="229202"/>
    <lineage>
        <taxon>Eukaryota</taxon>
        <taxon>Viridiplantae</taxon>
        <taxon>Streptophyta</taxon>
        <taxon>Embryophyta</taxon>
        <taxon>Tracheophyta</taxon>
        <taxon>Spermatophyta</taxon>
        <taxon>Magnoliopsida</taxon>
        <taxon>eudicotyledons</taxon>
        <taxon>Gunneridae</taxon>
        <taxon>Pentapetalae</taxon>
        <taxon>asterids</taxon>
        <taxon>Ericales</taxon>
        <taxon>Ericaceae</taxon>
        <taxon>Vaccinioideae</taxon>
        <taxon>Vaccinieae</taxon>
        <taxon>Vaccinium</taxon>
    </lineage>
</organism>